<feature type="region of interest" description="Disordered" evidence="11">
    <location>
        <begin position="2060"/>
        <end position="2087"/>
    </location>
</feature>
<feature type="compositionally biased region" description="Basic residues" evidence="11">
    <location>
        <begin position="50"/>
        <end position="69"/>
    </location>
</feature>
<feature type="compositionally biased region" description="Basic and acidic residues" evidence="11">
    <location>
        <begin position="3101"/>
        <end position="3121"/>
    </location>
</feature>
<dbReference type="CDD" id="cd08317">
    <property type="entry name" value="Death_ank"/>
    <property type="match status" value="1"/>
</dbReference>
<keyword evidence="5" id="KW-0677">Repeat</keyword>
<feature type="compositionally biased region" description="Acidic residues" evidence="11">
    <location>
        <begin position="2503"/>
        <end position="2518"/>
    </location>
</feature>
<feature type="compositionally biased region" description="Basic and acidic residues" evidence="11">
    <location>
        <begin position="3134"/>
        <end position="3167"/>
    </location>
</feature>
<name>A0ABM3VPW1_MUSDO</name>
<feature type="compositionally biased region" description="Polar residues" evidence="11">
    <location>
        <begin position="3168"/>
        <end position="3178"/>
    </location>
</feature>
<feature type="repeat" description="ANK" evidence="9">
    <location>
        <begin position="854"/>
        <end position="886"/>
    </location>
</feature>
<feature type="repeat" description="ANK" evidence="9">
    <location>
        <begin position="557"/>
        <end position="589"/>
    </location>
</feature>
<dbReference type="PANTHER" id="PTHR24123:SF141">
    <property type="entry name" value="ANKYRIN 2, ISOFORM U"/>
    <property type="match status" value="1"/>
</dbReference>
<feature type="repeat" description="ANK" evidence="9">
    <location>
        <begin position="326"/>
        <end position="358"/>
    </location>
</feature>
<feature type="compositionally biased region" description="Basic and acidic residues" evidence="11">
    <location>
        <begin position="2678"/>
        <end position="2702"/>
    </location>
</feature>
<feature type="region of interest" description="Disordered" evidence="11">
    <location>
        <begin position="4220"/>
        <end position="4245"/>
    </location>
</feature>
<feature type="repeat" description="ANK" evidence="9">
    <location>
        <begin position="590"/>
        <end position="622"/>
    </location>
</feature>
<accession>A0ABM3VPW1</accession>
<feature type="compositionally biased region" description="Low complexity" evidence="11">
    <location>
        <begin position="2638"/>
        <end position="2650"/>
    </location>
</feature>
<keyword evidence="6 9" id="KW-0040">ANK repeat</keyword>
<gene>
    <name evidence="15" type="primary">LOC101900112</name>
</gene>
<feature type="region of interest" description="Disordered" evidence="11">
    <location>
        <begin position="2787"/>
        <end position="2806"/>
    </location>
</feature>
<feature type="repeat" description="ANK" evidence="9">
    <location>
        <begin position="491"/>
        <end position="523"/>
    </location>
</feature>
<dbReference type="PRINTS" id="PR01415">
    <property type="entry name" value="ANKYRIN"/>
</dbReference>
<evidence type="ECO:0000256" key="3">
    <source>
        <dbReference type="ARBA" id="ARBA00022490"/>
    </source>
</evidence>
<dbReference type="Gene3D" id="1.25.40.20">
    <property type="entry name" value="Ankyrin repeat-containing domain"/>
    <property type="match status" value="3"/>
</dbReference>
<dbReference type="RefSeq" id="XP_058987842.1">
    <property type="nucleotide sequence ID" value="XM_059131859.1"/>
</dbReference>
<feature type="region of interest" description="Disordered" evidence="11">
    <location>
        <begin position="3862"/>
        <end position="3881"/>
    </location>
</feature>
<dbReference type="InterPro" id="IPR011029">
    <property type="entry name" value="DEATH-like_dom_sf"/>
</dbReference>
<dbReference type="InterPro" id="IPR051165">
    <property type="entry name" value="Multifunctional_ANK_Repeat"/>
</dbReference>
<dbReference type="GeneID" id="101900112"/>
<evidence type="ECO:0000256" key="11">
    <source>
        <dbReference type="SAM" id="MobiDB-lite"/>
    </source>
</evidence>
<feature type="compositionally biased region" description="Basic and acidic residues" evidence="11">
    <location>
        <begin position="4326"/>
        <end position="4351"/>
    </location>
</feature>
<dbReference type="Pfam" id="PF17809">
    <property type="entry name" value="UPA_2"/>
    <property type="match status" value="1"/>
</dbReference>
<dbReference type="Gene3D" id="2.60.220.30">
    <property type="match status" value="2"/>
</dbReference>
<evidence type="ECO:0000256" key="10">
    <source>
        <dbReference type="SAM" id="Coils"/>
    </source>
</evidence>
<feature type="region of interest" description="Disordered" evidence="11">
    <location>
        <begin position="3062"/>
        <end position="3178"/>
    </location>
</feature>
<evidence type="ECO:0000256" key="8">
    <source>
        <dbReference type="ARBA" id="ARBA00023212"/>
    </source>
</evidence>
<feature type="compositionally biased region" description="Polar residues" evidence="11">
    <location>
        <begin position="3726"/>
        <end position="3736"/>
    </location>
</feature>
<feature type="region of interest" description="Disordered" evidence="11">
    <location>
        <begin position="2629"/>
        <end position="2702"/>
    </location>
</feature>
<evidence type="ECO:0000259" key="12">
    <source>
        <dbReference type="PROSITE" id="PS50017"/>
    </source>
</evidence>
<feature type="domain" description="ZU5" evidence="13">
    <location>
        <begin position="1059"/>
        <end position="1216"/>
    </location>
</feature>
<organism evidence="14 15">
    <name type="scientific">Musca domestica</name>
    <name type="common">House fly</name>
    <dbReference type="NCBI Taxonomy" id="7370"/>
    <lineage>
        <taxon>Eukaryota</taxon>
        <taxon>Metazoa</taxon>
        <taxon>Ecdysozoa</taxon>
        <taxon>Arthropoda</taxon>
        <taxon>Hexapoda</taxon>
        <taxon>Insecta</taxon>
        <taxon>Pterygota</taxon>
        <taxon>Neoptera</taxon>
        <taxon>Endopterygota</taxon>
        <taxon>Diptera</taxon>
        <taxon>Brachycera</taxon>
        <taxon>Muscomorpha</taxon>
        <taxon>Muscoidea</taxon>
        <taxon>Muscidae</taxon>
        <taxon>Musca</taxon>
    </lineage>
</organism>
<feature type="compositionally biased region" description="Basic residues" evidence="11">
    <location>
        <begin position="79"/>
        <end position="93"/>
    </location>
</feature>
<feature type="repeat" description="ANK" evidence="9">
    <location>
        <begin position="623"/>
        <end position="655"/>
    </location>
</feature>
<feature type="region of interest" description="Disordered" evidence="11">
    <location>
        <begin position="4031"/>
        <end position="4064"/>
    </location>
</feature>
<feature type="domain" description="Death" evidence="12">
    <location>
        <begin position="1559"/>
        <end position="1641"/>
    </location>
</feature>
<dbReference type="Gene3D" id="1.10.533.10">
    <property type="entry name" value="Death Domain, Fas"/>
    <property type="match status" value="1"/>
</dbReference>
<keyword evidence="14" id="KW-1185">Reference proteome</keyword>
<feature type="repeat" description="ANK" evidence="9">
    <location>
        <begin position="689"/>
        <end position="721"/>
    </location>
</feature>
<dbReference type="PANTHER" id="PTHR24123">
    <property type="entry name" value="ANKYRIN REPEAT-CONTAINING"/>
    <property type="match status" value="1"/>
</dbReference>
<dbReference type="PROSITE" id="PS50017">
    <property type="entry name" value="DEATH_DOMAIN"/>
    <property type="match status" value="1"/>
</dbReference>
<feature type="region of interest" description="Disordered" evidence="11">
    <location>
        <begin position="2191"/>
        <end position="2222"/>
    </location>
</feature>
<feature type="repeat" description="ANK" evidence="9">
    <location>
        <begin position="656"/>
        <end position="688"/>
    </location>
</feature>
<feature type="repeat" description="ANK" evidence="9">
    <location>
        <begin position="425"/>
        <end position="457"/>
    </location>
</feature>
<feature type="compositionally biased region" description="Polar residues" evidence="11">
    <location>
        <begin position="126"/>
        <end position="137"/>
    </location>
</feature>
<feature type="repeat" description="ANK" evidence="9">
    <location>
        <begin position="231"/>
        <end position="263"/>
    </location>
</feature>
<keyword evidence="10" id="KW-0175">Coiled coil</keyword>
<feature type="region of interest" description="Disordered" evidence="11">
    <location>
        <begin position="3699"/>
        <end position="3819"/>
    </location>
</feature>
<feature type="repeat" description="ANK" evidence="9">
    <location>
        <begin position="198"/>
        <end position="230"/>
    </location>
</feature>
<feature type="domain" description="ZU5" evidence="13">
    <location>
        <begin position="1218"/>
        <end position="1366"/>
    </location>
</feature>
<feature type="compositionally biased region" description="Polar residues" evidence="11">
    <location>
        <begin position="2888"/>
        <end position="2922"/>
    </location>
</feature>
<keyword evidence="4" id="KW-0597">Phosphoprotein</keyword>
<dbReference type="SMART" id="SM00218">
    <property type="entry name" value="ZU5"/>
    <property type="match status" value="1"/>
</dbReference>
<feature type="coiled-coil region" evidence="10">
    <location>
        <begin position="3184"/>
        <end position="3211"/>
    </location>
</feature>
<reference evidence="15" key="1">
    <citation type="submission" date="2025-08" db="UniProtKB">
        <authorList>
            <consortium name="RefSeq"/>
        </authorList>
    </citation>
    <scope>IDENTIFICATION</scope>
    <source>
        <strain evidence="15">Aabys</strain>
        <tissue evidence="15">Whole body</tissue>
    </source>
</reference>
<feature type="repeat" description="ANK" evidence="9">
    <location>
        <begin position="722"/>
        <end position="754"/>
    </location>
</feature>
<dbReference type="PROSITE" id="PS50297">
    <property type="entry name" value="ANK_REP_REGION"/>
    <property type="match status" value="21"/>
</dbReference>
<evidence type="ECO:0000256" key="6">
    <source>
        <dbReference type="ARBA" id="ARBA00023043"/>
    </source>
</evidence>
<comment type="subcellular location">
    <subcellularLocation>
        <location evidence="1">Cytoplasm</location>
        <location evidence="1">Cytoskeleton</location>
    </subcellularLocation>
    <subcellularLocation>
        <location evidence="2">Membrane</location>
    </subcellularLocation>
</comment>
<feature type="region of interest" description="Disordered" evidence="11">
    <location>
        <begin position="2833"/>
        <end position="2972"/>
    </location>
</feature>
<dbReference type="Pfam" id="PF00791">
    <property type="entry name" value="ZU5"/>
    <property type="match status" value="1"/>
</dbReference>
<feature type="repeat" description="ANK" evidence="9">
    <location>
        <begin position="165"/>
        <end position="197"/>
    </location>
</feature>
<dbReference type="SMART" id="SM00248">
    <property type="entry name" value="ANK"/>
    <property type="match status" value="24"/>
</dbReference>
<feature type="compositionally biased region" description="Basic and acidic residues" evidence="11">
    <location>
        <begin position="2485"/>
        <end position="2498"/>
    </location>
</feature>
<feature type="repeat" description="ANK" evidence="9">
    <location>
        <begin position="755"/>
        <end position="787"/>
    </location>
</feature>
<keyword evidence="3" id="KW-0963">Cytoplasm</keyword>
<sequence>MAQFVTHIQPTLMEASQGHVPHHHAHQVGVQHSSHLPHSGHNMPSPPTAHNHHQIHHQQQQHHSNHHGHQGSVSSPPGGHHHHHQQQHQHHPHQQQQHHQQQHHHSNHGPGKQAGAGGKHEHCPSGHQSSGDGNTSFLRAARAGNMDKVLEHLKNNIDINTSNANGLNALHLASKDGHVHVVSELLRRGAIVDSATKKGNTALHIASLAGQEEVVKLLLQHGASVNVQSQNGFTPLYMAAQENHDSVVKLLLSNGANQSLATEDGFTPLAVAMQQGHDKVVAVLLESDTRGKVRLPALHIAAKKDDVKAATLLLDNDHNPDVTSKSGFTPLHIASHYGNQAIANLLIQKGADVNFSAKHNISPLHVAAKWGKTNMVSLLLEKGANIEAKTRDGLTPLHCAARSGHEQVVDMLLERGAPISAKTKNGLAPLHMAAQGEHVDAARILLYHRAPVDEVTVDYLTALHVAAHCGHVRVAKLLLDRNADANARALNGFTPLHIACKKNRIKVVELLLRHGASISATTESGLTPLHVAAFMGCMNIVIYLLQHDASPDVPTVRGETPLHLAARANQTDIIRILLRNGAQVDARAREQQTPLHIASRLGNVDIVMLLLQHGAQVDATTKDMYTALHIAAKEGQDEVAAVLIENGAALDAATKKGFTPLHLTAKYGHIKVAQLLLQKEADVDAQGKNGVTPLHVACHYDNQNVALLLLEKGASPHATAKNGHTPLHIAARKNQMDIATTLLEYGAQANAESKAGFTPLHLSCQEGHTEISNLLIEHKAGVNHPAKNGLTPMHLCAQEDNVNVAEILQRNGANIDMATKAGYTPLHVAAHFGQANMVRFLLQHGANVNSATSIGYTPLHQSAQQGHCHIVKLLLEHNADANAQTSNGQTPLDIARKLGYISVLDSLKSYTNDPEGSAQVHSDEKYRVVAPEAMHESFMSDSEEEGGEDNMLSDQPYRYLTVDEMKSLGDDSLPIDVTRDERVDSNRMAQSAEYTNAGLQQQQQQPQPAVESAISPQKAQTYNAVHTKTMRDGGIYISNDMLNGDDHQHEGRKLQWKSFLVSFLVDARGGAMRGCRHSGVRMIIPSRSTAQPTRVTCRYVKPQRTMHPPQLMEGEALASRVLELGPVSTKFIGPVIMEVPHFASLRGKEREIIILRSDNGETWREHTIENSEEIIHDVLQQCFEPEEIAQLEEQAGNHVCRFVTYDFPQYFAVVTRIRQEVHAIGPEGGMVSSTVVPQVQAVFPQGALTKKIKVGLQAQPVDPDLTAKLLGRGVAVSPIVTVEPRRRKFHKAITLSMPAPKAHSQGMINQYSGNTPTLRLLCSITGVFRKRSLKGGPSRAQWEDVTGSTPLTFVNDCVSFTTTVSARFWLMDCRNISEATKMATELYKEVIHVPFIAKFVVFAKKVEPYEARLRVFCMTDDREDKTLEKMELYTQVAKSRDVEVLEGKPQYIEMAGNLVPVTKSGEQLQLPFKAFRENRLPFTVRVKDQHADIVGRTLFMKEPKVAKGEPPQQPICILNIVLPEAVIPDSVTAFSDKVTPTYRSSLLNFSKHQNDHYIGDIRIVDLSNLLGKDWIQLATEIGISTEEIDEIINQNTDSIARQAQSMIRLYKDKPNYDLPALEQALKNIGRDDIMSKCKSGRLSHSRDFDETDIMKNSESVEELVRQESKRIQQIHEREEIKYSAEEKEIEESESDEECVKRSVAERRDKIVKRLSVERQIPASSQKKEISREITEIKRKSLIDDKKAIHESEIMMQLPADNIVKSAVVPEQVIKMKMGKKDSCEVSKSDFDKELTHKFKTSSRSSEEEDDTSSAAKSLSSHEEVDNSKIVKDISSVEKPSKIIDSLKSEQPSLASGTKQLTQDFLAFEKFTQLPSQQTTAVPEKFVGEVKDKSQEVVQTAHEIVSETVETASKKVENIISAFETKKPENGLAEPLATKSTSKIIDETAERIQDSIIADQKSAADAVKSFSETKVDETKEFLLTESESVKDKIKAFTEPKIAEAKDTSSQFAQGVGKAKEFIENESSSAAESVKSGASQVQDKLSAGFDKLGQMFAGAKKTVESEVKETSETIETKANETKSETKEKIEQGIAGTKDFIVTETKTVTETIKTFSEPVKIEEKLTEAKDSVKTEANNVADAIKSFTDKAGAAIDGVQSKIKKEQVVASDKIDQTIADFEAKKVTYEFRGLEPKVTPTTTSLEQEPTSVPEAAPRKTVSTLDDSREKLEEMKSIVADARKLTRDFLSMEQESQLPKPRSDIVEETKQIEKTTVETITFPPVVETTIKEGNDLLMKGSETLHTAKQQIDKHVDEAKQIVDDGIEIAAPITKPEITTSSVKTLTQDFLSFEQAGPMHVTSSSEPRKSLTDAEFCKSVEETITKKMSEGLIEISEQLKLEESDIPHSQTPPPTPIETKNEKSEYAEGTQKATIDEDNLIDTVKTLHKTTESTFERITTISTTETLQEIVPEAQTVTVESVTRQGTITYDTVNEKQPTKVDDADKYNGGAEDEDDDDDDDDEEDDRNGSVIGIDSKLVAFSQSNQLESVRLEATVLVDRVLEESIHIVNEQHDASRDAVLGGHDNGTDNVNNALGVTSVTAGEGTNRQEYNSESENYAITCDVVGGVDVVKSPTIESMSGKSFDDNLSSSDDQQQPQHSMGPPEAPFQSGDDKRGAKITVQTPQAKERSSIIRTVEESKRDDDGEQRTATRTRRIEYKFEKISSKVEDVDVEADKFDDQFGSVVADDEISNLQGEFSKLSWDDSLSPTTNTLADIGQNTPDNDILDIVAETGGEVSQSTDITPVPPPPAPAAAADATATATVTTEIPMTATITSAATVATETVGEVPKPKPRLAKASSPEKDEAQPIAALEDAIELETSQDSRTSPAPVPKPRSQIKTSDSYKNLTALDDSSSQTKTPQLVQQTDSVSVRSFDLTEETSHMDDTSASQNLENVVTTSATTNTTSDDPATESNELTSDLSIDTSVVGGDRKTSFYIGESSQNIIIKTTPTKLSAVDDDDDQGDPMGIMGNQPIAATDISLMKEISVDSEEDNDVFKEYVTIKTTEPAARIRRQSSETRNDLLEEDVLPKEETEGASSFVAGATSESFEADSKKEKTATVDSTPKTKEDDTVCEMSIDSEEVSIERPTELDLSLEKSEWEMTEKEIPPQGKSKVEHSPQQPTQTVLTKESITEELVAKTLDEVQESLEAAKNELKSVLKDGKSIKESPSEFEFRSFSQTISERFGDVAEQGLKTGKIIEENIEMVETEDISSFIGVPETLQIQREEHQHQIEGLFESSVPETLDRAAAMMHYAQSHIAEGKSDADKEDRASLGFISTGTDDYVEETVAKQEHASLGFVSNETVEEFSSMEDYYQEKLAKADVVESREETTQHAVTSFEEISSERTMKPFDDVVHRVKPDGVDTSQNRWSVPEVEQSSSSESYYKSFEKSESRPLSSDVDNLATQCTSEYKTAAEGSSTYRETTEYMSAASTLDSLSGKTISSHESMRSFDSHSETSANLISMDSSELTETLVASSTDEADEIEHLRDLLDEEDSEESLDLEAAGYALPENAMQQQPMMKRSQEMIFKPKTEDAAAIMSDDPQPKEMQPETAPIPVGQSKPKEVEKTWGLSYPLEESKPEDNRDTEDILLYHGDVRKSVDESKYASSLDEGSILSVSMSSTSNIDTVVENFEDTVGSFGASSLAGIEGFGGSSLPDETTFVMEMEGSTDYSPEECSATTPPDANQSKRGHKRSESEVESAEETQAIPDKETPAGSIGEGKESGSESDTDPYETEYARQFRSPTDRKNNKKKKQAAAEMDHSFETEKRPFTPSQLVAEVIVEDVATEELEAEASMIEDRRPSQNMLDYSNIPDITVTEDTQQKSPILEEEENADKFEEKILYKVKTQEELHKVTDDRPIYQEQPLTDLKEENFQKLVQEQYKQKLAELQKADIGDSDYDENKAPDSPDSFEMVDQPDISDDFVIIEEVAKEANEDDLGGKSIRIKPTKYEPKHDEEVEKIIIKSAPADPMLGSQIFRDDLNFEFEESPPTASSGGTGSEVQEESDSGSDMAATNKRWVEMQLTDNQLRYPYELTGGVLEDIKEEDGEFEVGSSRISSFKDSFSSTPEYDVLAARRYYGRGEHDDVSMSSLQEFESLEQAISLENRNRTHQGSTDSSNGSFQRRYLIRHSASGTAPGDDISISSLKEFEGLENACIEAHLIEIKAKEEAAMLSRSDESNKSNSSDRDQGADSSNVVVSKVTRTVTHTEVLTGQNSPDIEALLKQKLQECEQGQSGIRLTQQQILDLKFKGDSDRGSIESLEMNKSIEMGSSSADDSYDMSKDATRSDIDSLEVDKPQLTREESIESADMQQIDDLMSKFGATIGEGLTTTTTTTTTSTDAEGHEHTTVTRRVVTTTTTLAGSGPSSTSLDQQLAQTLVKDISADSLNQMSTVEQTTTTSSAGTTATYQTSAGNSQMSGSITSCASSILMEDSTNSIATFNITSTATTTQFSTTDPNQPAHPVSGTDDAALKKDEVRR</sequence>
<dbReference type="InterPro" id="IPR040745">
    <property type="entry name" value="Ankyrin_UPA"/>
</dbReference>
<evidence type="ECO:0000313" key="15">
    <source>
        <dbReference type="RefSeq" id="XP_058987842.1"/>
    </source>
</evidence>
<evidence type="ECO:0000256" key="5">
    <source>
        <dbReference type="ARBA" id="ARBA00022737"/>
    </source>
</evidence>
<dbReference type="InterPro" id="IPR000906">
    <property type="entry name" value="ZU5_dom"/>
</dbReference>
<dbReference type="SUPFAM" id="SSF47986">
    <property type="entry name" value="DEATH domain"/>
    <property type="match status" value="1"/>
</dbReference>
<feature type="region of interest" description="Disordered" evidence="11">
    <location>
        <begin position="2393"/>
        <end position="2427"/>
    </location>
</feature>
<dbReference type="PROSITE" id="PS51145">
    <property type="entry name" value="ZU5"/>
    <property type="match status" value="2"/>
</dbReference>
<feature type="compositionally biased region" description="Low complexity" evidence="11">
    <location>
        <begin position="2945"/>
        <end position="2959"/>
    </location>
</feature>
<dbReference type="PROSITE" id="PS50088">
    <property type="entry name" value="ANK_REPEAT"/>
    <property type="match status" value="21"/>
</dbReference>
<feature type="repeat" description="ANK" evidence="9">
    <location>
        <begin position="264"/>
        <end position="286"/>
    </location>
</feature>
<dbReference type="InterPro" id="IPR036770">
    <property type="entry name" value="Ankyrin_rpt-contain_sf"/>
</dbReference>
<dbReference type="Pfam" id="PF00023">
    <property type="entry name" value="Ank"/>
    <property type="match status" value="3"/>
</dbReference>
<feature type="repeat" description="ANK" evidence="9">
    <location>
        <begin position="458"/>
        <end position="490"/>
    </location>
</feature>
<feature type="region of interest" description="Disordered" evidence="11">
    <location>
        <begin position="4299"/>
        <end position="4358"/>
    </location>
</feature>
<feature type="repeat" description="ANK" evidence="9">
    <location>
        <begin position="524"/>
        <end position="556"/>
    </location>
</feature>
<feature type="compositionally biased region" description="Basic and acidic residues" evidence="11">
    <location>
        <begin position="1819"/>
        <end position="1832"/>
    </location>
</feature>
<feature type="region of interest" description="Disordered" evidence="11">
    <location>
        <begin position="3937"/>
        <end position="3964"/>
    </location>
</feature>
<dbReference type="Pfam" id="PF12796">
    <property type="entry name" value="Ank_2"/>
    <property type="match status" value="8"/>
</dbReference>
<feature type="compositionally biased region" description="Basic and acidic residues" evidence="11">
    <location>
        <begin position="3065"/>
        <end position="3084"/>
    </location>
</feature>
<keyword evidence="7" id="KW-0472">Membrane</keyword>
<feature type="compositionally biased region" description="Polar residues" evidence="11">
    <location>
        <begin position="2963"/>
        <end position="2972"/>
    </location>
</feature>
<feature type="repeat" description="ANK" evidence="9">
    <location>
        <begin position="392"/>
        <end position="424"/>
    </location>
</feature>
<protein>
    <submittedName>
        <fullName evidence="15">Ankyrin-2 isoform X1</fullName>
    </submittedName>
</protein>
<evidence type="ECO:0000256" key="1">
    <source>
        <dbReference type="ARBA" id="ARBA00004245"/>
    </source>
</evidence>
<evidence type="ECO:0000256" key="7">
    <source>
        <dbReference type="ARBA" id="ARBA00023136"/>
    </source>
</evidence>
<evidence type="ECO:0000313" key="14">
    <source>
        <dbReference type="Proteomes" id="UP001652621"/>
    </source>
</evidence>
<evidence type="ECO:0000259" key="13">
    <source>
        <dbReference type="PROSITE" id="PS51145"/>
    </source>
</evidence>
<feature type="region of interest" description="Disordered" evidence="11">
    <location>
        <begin position="4495"/>
        <end position="4525"/>
    </location>
</feature>
<feature type="region of interest" description="Disordered" evidence="11">
    <location>
        <begin position="16"/>
        <end position="137"/>
    </location>
</feature>
<feature type="compositionally biased region" description="Basic and acidic residues" evidence="11">
    <location>
        <begin position="4516"/>
        <end position="4525"/>
    </location>
</feature>
<dbReference type="InterPro" id="IPR000488">
    <property type="entry name" value="Death_dom"/>
</dbReference>
<feature type="region of interest" description="Disordered" evidence="11">
    <location>
        <begin position="1794"/>
        <end position="1832"/>
    </location>
</feature>
<dbReference type="Proteomes" id="UP001652621">
    <property type="component" value="Unplaced"/>
</dbReference>
<evidence type="ECO:0000256" key="4">
    <source>
        <dbReference type="ARBA" id="ARBA00022553"/>
    </source>
</evidence>
<dbReference type="Pfam" id="PF00531">
    <property type="entry name" value="Death"/>
    <property type="match status" value="1"/>
</dbReference>
<dbReference type="SUPFAM" id="SSF48403">
    <property type="entry name" value="Ankyrin repeat"/>
    <property type="match status" value="2"/>
</dbReference>
<feature type="repeat" description="ANK" evidence="9">
    <location>
        <begin position="788"/>
        <end position="820"/>
    </location>
</feature>
<proteinExistence type="predicted"/>
<feature type="compositionally biased region" description="Basic and acidic residues" evidence="11">
    <location>
        <begin position="3937"/>
        <end position="3954"/>
    </location>
</feature>
<evidence type="ECO:0000256" key="2">
    <source>
        <dbReference type="ARBA" id="ARBA00004370"/>
    </source>
</evidence>
<feature type="compositionally biased region" description="Basic and acidic residues" evidence="11">
    <location>
        <begin position="3807"/>
        <end position="3818"/>
    </location>
</feature>
<feature type="compositionally biased region" description="Basic and acidic residues" evidence="11">
    <location>
        <begin position="4220"/>
        <end position="4237"/>
    </location>
</feature>
<keyword evidence="8" id="KW-0206">Cytoskeleton</keyword>
<feature type="repeat" description="ANK" evidence="9">
    <location>
        <begin position="821"/>
        <end position="853"/>
    </location>
</feature>
<feature type="compositionally biased region" description="Polar residues" evidence="11">
    <location>
        <begin position="2193"/>
        <end position="2204"/>
    </location>
</feature>
<feature type="region of interest" description="Disordered" evidence="11">
    <location>
        <begin position="2481"/>
        <end position="2523"/>
    </location>
</feature>
<feature type="repeat" description="ANK" evidence="9">
    <location>
        <begin position="359"/>
        <end position="391"/>
    </location>
</feature>
<dbReference type="Gene3D" id="2.60.40.2660">
    <property type="match status" value="1"/>
</dbReference>
<feature type="region of interest" description="Disordered" evidence="11">
    <location>
        <begin position="3590"/>
        <end position="3615"/>
    </location>
</feature>
<evidence type="ECO:0000256" key="9">
    <source>
        <dbReference type="PROSITE-ProRule" id="PRU00023"/>
    </source>
</evidence>
<feature type="compositionally biased region" description="Basic and acidic residues" evidence="11">
    <location>
        <begin position="3784"/>
        <end position="3796"/>
    </location>
</feature>
<dbReference type="InterPro" id="IPR002110">
    <property type="entry name" value="Ankyrin_rpt"/>
</dbReference>
<feature type="region of interest" description="Disordered" evidence="11">
    <location>
        <begin position="3005"/>
        <end position="3024"/>
    </location>
</feature>